<comment type="caution">
    <text evidence="3">The sequence shown here is derived from an EMBL/GenBank/DDBJ whole genome shotgun (WGS) entry which is preliminary data.</text>
</comment>
<evidence type="ECO:0000313" key="3">
    <source>
        <dbReference type="EMBL" id="GAQ04957.1"/>
    </source>
</evidence>
<keyword evidence="2" id="KW-0812">Transmembrane</keyword>
<gene>
    <name evidence="3" type="ORF">ALT_2278</name>
</gene>
<accession>A0AAN4T8P2</accession>
<organism evidence="3 4">
    <name type="scientific">Aspergillus lentulus</name>
    <dbReference type="NCBI Taxonomy" id="293939"/>
    <lineage>
        <taxon>Eukaryota</taxon>
        <taxon>Fungi</taxon>
        <taxon>Dikarya</taxon>
        <taxon>Ascomycota</taxon>
        <taxon>Pezizomycotina</taxon>
        <taxon>Eurotiomycetes</taxon>
        <taxon>Eurotiomycetidae</taxon>
        <taxon>Eurotiales</taxon>
        <taxon>Aspergillaceae</taxon>
        <taxon>Aspergillus</taxon>
        <taxon>Aspergillus subgen. Fumigati</taxon>
    </lineage>
</organism>
<protein>
    <submittedName>
        <fullName evidence="3">Uncharacterized protein</fullName>
    </submittedName>
</protein>
<keyword evidence="2" id="KW-1133">Transmembrane helix</keyword>
<feature type="coiled-coil region" evidence="1">
    <location>
        <begin position="119"/>
        <end position="146"/>
    </location>
</feature>
<dbReference type="Proteomes" id="UP000051487">
    <property type="component" value="Unassembled WGS sequence"/>
</dbReference>
<feature type="transmembrane region" description="Helical" evidence="2">
    <location>
        <begin position="306"/>
        <end position="327"/>
    </location>
</feature>
<evidence type="ECO:0000313" key="4">
    <source>
        <dbReference type="Proteomes" id="UP000051487"/>
    </source>
</evidence>
<feature type="transmembrane region" description="Helical" evidence="2">
    <location>
        <begin position="177"/>
        <end position="197"/>
    </location>
</feature>
<keyword evidence="1" id="KW-0175">Coiled coil</keyword>
<keyword evidence="2" id="KW-0472">Membrane</keyword>
<proteinExistence type="predicted"/>
<evidence type="ECO:0000256" key="1">
    <source>
        <dbReference type="SAM" id="Coils"/>
    </source>
</evidence>
<name>A0AAN4T8P2_ASPLE</name>
<reference evidence="3 4" key="1">
    <citation type="submission" date="2015-11" db="EMBL/GenBank/DDBJ databases">
        <title>Aspergillus lentulus strain IFM 54703T.</title>
        <authorList>
            <person name="Kusuya Y."/>
            <person name="Sakai K."/>
            <person name="Kamei K."/>
            <person name="Takahashi H."/>
            <person name="Yaguchi T."/>
        </authorList>
    </citation>
    <scope>NUCLEOTIDE SEQUENCE [LARGE SCALE GENOMIC DNA]</scope>
    <source>
        <strain evidence="3 4">IFM 54703</strain>
    </source>
</reference>
<evidence type="ECO:0000256" key="2">
    <source>
        <dbReference type="SAM" id="Phobius"/>
    </source>
</evidence>
<feature type="transmembrane region" description="Helical" evidence="2">
    <location>
        <begin position="203"/>
        <end position="223"/>
    </location>
</feature>
<sequence>MGWFPLNVEEGEVSWRFDIVGLLAVVGGSTIEKHAQAITASHFGSFPRLMPAPETMLDTDRPSRLPAVKDVTVVSVKSGNQFNELNYFTNVIHDIESLPAFHFQSFRISHRPLPEKEVKKQKEEQTKEWEKAMEKARKAHNKAVKETKNDVERKALGEYKDPPMPPLKAIIPLYPDCVLNFVTLASICITIALAIWSGVQHDAVALLGLGTMALSTSMACMSAQWRPRLTTRTAAGQVVAGDVVIRTRSGAFVSVKCSEEVARELYAGTETCEYVYNGRYHQVLLATSTVLLMAAIIFLSNCGWKIQIAVGLAYIILNLAYWAMALLTDPHEAWNMEHRYEVDLLEKKDNENYTQVLWDVIRTTWGDSLGQKDGSGTRDKELEWMAEGGEGECS</sequence>
<dbReference type="AlphaFoldDB" id="A0AAN4T8P2"/>
<dbReference type="EMBL" id="BCLY01000004">
    <property type="protein sequence ID" value="GAQ04957.1"/>
    <property type="molecule type" value="Genomic_DNA"/>
</dbReference>
<feature type="transmembrane region" description="Helical" evidence="2">
    <location>
        <begin position="283"/>
        <end position="300"/>
    </location>
</feature>